<comment type="caution">
    <text evidence="2">The sequence shown here is derived from an EMBL/GenBank/DDBJ whole genome shotgun (WGS) entry which is preliminary data.</text>
</comment>
<accession>A0AA39LVU5</accession>
<dbReference type="AlphaFoldDB" id="A0AA39LVU5"/>
<name>A0AA39LVU5_9BILA</name>
<evidence type="ECO:0000256" key="1">
    <source>
        <dbReference type="SAM" id="Phobius"/>
    </source>
</evidence>
<organism evidence="2 3">
    <name type="scientific">Steinernema hermaphroditum</name>
    <dbReference type="NCBI Taxonomy" id="289476"/>
    <lineage>
        <taxon>Eukaryota</taxon>
        <taxon>Metazoa</taxon>
        <taxon>Ecdysozoa</taxon>
        <taxon>Nematoda</taxon>
        <taxon>Chromadorea</taxon>
        <taxon>Rhabditida</taxon>
        <taxon>Tylenchina</taxon>
        <taxon>Panagrolaimomorpha</taxon>
        <taxon>Strongyloidoidea</taxon>
        <taxon>Steinernematidae</taxon>
        <taxon>Steinernema</taxon>
    </lineage>
</organism>
<feature type="transmembrane region" description="Helical" evidence="1">
    <location>
        <begin position="271"/>
        <end position="292"/>
    </location>
</feature>
<gene>
    <name evidence="2" type="ORF">QR680_005660</name>
</gene>
<dbReference type="EMBL" id="JAUCMV010000003">
    <property type="protein sequence ID" value="KAK0411453.1"/>
    <property type="molecule type" value="Genomic_DNA"/>
</dbReference>
<dbReference type="Proteomes" id="UP001175271">
    <property type="component" value="Unassembled WGS sequence"/>
</dbReference>
<feature type="transmembrane region" description="Helical" evidence="1">
    <location>
        <begin position="107"/>
        <end position="127"/>
    </location>
</feature>
<feature type="transmembrane region" description="Helical" evidence="1">
    <location>
        <begin position="147"/>
        <end position="170"/>
    </location>
</feature>
<keyword evidence="1" id="KW-0812">Transmembrane</keyword>
<keyword evidence="1" id="KW-1133">Transmembrane helix</keyword>
<sequence>MRAVPKQNSYPILLQDSPRLTVLRRLPSVQTIGKRVGPSAPRSRCAINAEIKYRPYILLGVAIMDRGESGFAPGVPRFASPFFGCRMAAIDVRLREANWRARVHENFVSFAKLFGFALSAIGVILVLLDVTKIVLLWRFLLHFEHRFAQIVNVLYSFLPLLFGLSFFYSLVETTRSVLQVVAFSAGVVLVSTLLFPSDTCFAKNIGQAAQLGRLQQGGLWKELLPDAGRDLVVSEAANRLVRILGAFSLTQQLHPLGIQDVSMVPADYLLTIQYCLVTHAALSLLFLALLLLSTRIFFQMLQIL</sequence>
<feature type="transmembrane region" description="Helical" evidence="1">
    <location>
        <begin position="177"/>
        <end position="195"/>
    </location>
</feature>
<keyword evidence="3" id="KW-1185">Reference proteome</keyword>
<protein>
    <submittedName>
        <fullName evidence="2">Uncharacterized protein</fullName>
    </submittedName>
</protein>
<proteinExistence type="predicted"/>
<evidence type="ECO:0000313" key="3">
    <source>
        <dbReference type="Proteomes" id="UP001175271"/>
    </source>
</evidence>
<reference evidence="2" key="1">
    <citation type="submission" date="2023-06" db="EMBL/GenBank/DDBJ databases">
        <title>Genomic analysis of the entomopathogenic nematode Steinernema hermaphroditum.</title>
        <authorList>
            <person name="Schwarz E.M."/>
            <person name="Heppert J.K."/>
            <person name="Baniya A."/>
            <person name="Schwartz H.T."/>
            <person name="Tan C.-H."/>
            <person name="Antoshechkin I."/>
            <person name="Sternberg P.W."/>
            <person name="Goodrich-Blair H."/>
            <person name="Dillman A.R."/>
        </authorList>
    </citation>
    <scope>NUCLEOTIDE SEQUENCE</scope>
    <source>
        <strain evidence="2">PS9179</strain>
        <tissue evidence="2">Whole animal</tissue>
    </source>
</reference>
<keyword evidence="1" id="KW-0472">Membrane</keyword>
<evidence type="ECO:0000313" key="2">
    <source>
        <dbReference type="EMBL" id="KAK0411453.1"/>
    </source>
</evidence>